<accession>W4LNL1</accession>
<evidence type="ECO:0000313" key="2">
    <source>
        <dbReference type="EMBL" id="ETW98976.1"/>
    </source>
</evidence>
<dbReference type="Pfam" id="PF00561">
    <property type="entry name" value="Abhydrolase_1"/>
    <property type="match status" value="1"/>
</dbReference>
<dbReference type="Proteomes" id="UP000019141">
    <property type="component" value="Unassembled WGS sequence"/>
</dbReference>
<dbReference type="InterPro" id="IPR000073">
    <property type="entry name" value="AB_hydrolase_1"/>
</dbReference>
<dbReference type="EMBL" id="AZHW01000494">
    <property type="protein sequence ID" value="ETW98976.1"/>
    <property type="molecule type" value="Genomic_DNA"/>
</dbReference>
<evidence type="ECO:0000313" key="3">
    <source>
        <dbReference type="Proteomes" id="UP000019141"/>
    </source>
</evidence>
<sequence>MAVTSDCTETVLNVAGAKVHVLQGGSGAPLLALHGAGGSQGWLRYHQVLADHFTVYAPSHPGYGASERPDWLDTMTDMAHFYQAFIDALGCNQLAILGTSMGGWLAAEIAAMSPERLSRMVLVDAVGIKPEVGEIAEILMCSREHAASLRFYDTSQVPDYETLFNRELTPEERDAQYGNQEMATRLCWRPYMHNPKLPHYLRRVQTPTLVV</sequence>
<dbReference type="SUPFAM" id="SSF53474">
    <property type="entry name" value="alpha/beta-Hydrolases"/>
    <property type="match status" value="1"/>
</dbReference>
<comment type="caution">
    <text evidence="2">The sequence shown here is derived from an EMBL/GenBank/DDBJ whole genome shotgun (WGS) entry which is preliminary data.</text>
</comment>
<evidence type="ECO:0000259" key="1">
    <source>
        <dbReference type="Pfam" id="PF00561"/>
    </source>
</evidence>
<dbReference type="AlphaFoldDB" id="W4LNL1"/>
<name>W4LNL1_ENTF1</name>
<dbReference type="GO" id="GO:0016020">
    <property type="term" value="C:membrane"/>
    <property type="evidence" value="ECO:0007669"/>
    <property type="project" value="TreeGrafter"/>
</dbReference>
<dbReference type="PANTHER" id="PTHR43798">
    <property type="entry name" value="MONOACYLGLYCEROL LIPASE"/>
    <property type="match status" value="1"/>
</dbReference>
<dbReference type="PANTHER" id="PTHR43798:SF33">
    <property type="entry name" value="HYDROLASE, PUTATIVE (AFU_ORTHOLOGUE AFUA_2G14860)-RELATED"/>
    <property type="match status" value="1"/>
</dbReference>
<feature type="non-terminal residue" evidence="2">
    <location>
        <position position="211"/>
    </location>
</feature>
<dbReference type="PRINTS" id="PR00111">
    <property type="entry name" value="ABHYDROLASE"/>
</dbReference>
<dbReference type="Gene3D" id="3.40.50.1820">
    <property type="entry name" value="alpha/beta hydrolase"/>
    <property type="match status" value="1"/>
</dbReference>
<reference evidence="2 3" key="1">
    <citation type="journal article" date="2014" name="Nature">
        <title>An environmental bacterial taxon with a large and distinct metabolic repertoire.</title>
        <authorList>
            <person name="Wilson M.C."/>
            <person name="Mori T."/>
            <person name="Ruckert C."/>
            <person name="Uria A.R."/>
            <person name="Helf M.J."/>
            <person name="Takada K."/>
            <person name="Gernert C."/>
            <person name="Steffens U.A."/>
            <person name="Heycke N."/>
            <person name="Schmitt S."/>
            <person name="Rinke C."/>
            <person name="Helfrich E.J."/>
            <person name="Brachmann A.O."/>
            <person name="Gurgui C."/>
            <person name="Wakimoto T."/>
            <person name="Kracht M."/>
            <person name="Crusemann M."/>
            <person name="Hentschel U."/>
            <person name="Abe I."/>
            <person name="Matsunaga S."/>
            <person name="Kalinowski J."/>
            <person name="Takeyama H."/>
            <person name="Piel J."/>
        </authorList>
    </citation>
    <scope>NUCLEOTIDE SEQUENCE [LARGE SCALE GENOMIC DNA]</scope>
    <source>
        <strain evidence="3">TSY1</strain>
    </source>
</reference>
<dbReference type="InterPro" id="IPR029058">
    <property type="entry name" value="AB_hydrolase_fold"/>
</dbReference>
<dbReference type="InterPro" id="IPR050266">
    <property type="entry name" value="AB_hydrolase_sf"/>
</dbReference>
<protein>
    <recommendedName>
        <fullName evidence="1">AB hydrolase-1 domain-containing protein</fullName>
    </recommendedName>
</protein>
<dbReference type="HOGENOM" id="CLU_020336_13_2_7"/>
<gene>
    <name evidence="2" type="ORF">ETSY1_16665</name>
</gene>
<organism evidence="2 3">
    <name type="scientific">Entotheonella factor</name>
    <dbReference type="NCBI Taxonomy" id="1429438"/>
    <lineage>
        <taxon>Bacteria</taxon>
        <taxon>Pseudomonadati</taxon>
        <taxon>Nitrospinota/Tectimicrobiota group</taxon>
        <taxon>Candidatus Tectimicrobiota</taxon>
        <taxon>Candidatus Entotheonellia</taxon>
        <taxon>Candidatus Entotheonellales</taxon>
        <taxon>Candidatus Entotheonellaceae</taxon>
        <taxon>Candidatus Entotheonella</taxon>
    </lineage>
</organism>
<feature type="domain" description="AB hydrolase-1" evidence="1">
    <location>
        <begin position="29"/>
        <end position="128"/>
    </location>
</feature>
<proteinExistence type="predicted"/>
<keyword evidence="3" id="KW-1185">Reference proteome</keyword>